<proteinExistence type="predicted"/>
<dbReference type="EMBL" id="CP139779">
    <property type="protein sequence ID" value="WQB70280.1"/>
    <property type="molecule type" value="Genomic_DNA"/>
</dbReference>
<sequence>MSTDRARSAARSRPTGRRAFVLPFLVVAALLTTLGLVGAAVSTLQGPRVTAVDVDPEAAAAASGGRLIVSTSLPLAEVTADQVSITPEVPFAVDTSGRSLGVRFGLPLRDDTEYTITIEGMTAAGGGPATEVTETFRTPRAEVFLLQRGDGGDTVFRTDLTGDDAEAVFTHPHIEDFRATSRHLVMSVLDDDGSAELIVTDLVGQEERSLPLPGDGFVTNLQSADRGEVVGYLYTDDDVSAEGARESRLYTASLAQGASETPPTEIAIGGADPRIAEWRFVPDTDSILLLSFDGQLLLTGADGADSTALGTALSISGIARGSSEAVVERADGPAVIDLTDASEEPLAQPDADLGTVTTITPMPDGGTIRSAAVFAEDGSPTGSTAVVRVAADGTTSALTEIGAEDAVVQTCVSPSARYLAVLVAPGAAQNAYDDYRLPLPERLQTRIVEIDDGSEVVSLQGFDISWCQIPPR</sequence>
<organism evidence="1 2">
    <name type="scientific">Microbacterium invictum</name>
    <dbReference type="NCBI Taxonomy" id="515415"/>
    <lineage>
        <taxon>Bacteria</taxon>
        <taxon>Bacillati</taxon>
        <taxon>Actinomycetota</taxon>
        <taxon>Actinomycetes</taxon>
        <taxon>Micrococcales</taxon>
        <taxon>Microbacteriaceae</taxon>
        <taxon>Microbacterium</taxon>
    </lineage>
</organism>
<dbReference type="SUPFAM" id="SSF82171">
    <property type="entry name" value="DPP6 N-terminal domain-like"/>
    <property type="match status" value="1"/>
</dbReference>
<evidence type="ECO:0008006" key="3">
    <source>
        <dbReference type="Google" id="ProtNLM"/>
    </source>
</evidence>
<keyword evidence="2" id="KW-1185">Reference proteome</keyword>
<name>A0ABZ0VCN3_9MICO</name>
<evidence type="ECO:0000313" key="1">
    <source>
        <dbReference type="EMBL" id="WQB70280.1"/>
    </source>
</evidence>
<reference evidence="1 2" key="1">
    <citation type="submission" date="2023-06" db="EMBL/GenBank/DDBJ databases">
        <title>Rock-solubilizing bacteria, Microbacterium invictum, promotes re-establishment of vegetation in rocky wasteland by accelerating rock bio-weathering and reshaping soil bacterial community.</title>
        <authorList>
            <person name="Liu C."/>
        </authorList>
    </citation>
    <scope>NUCLEOTIDE SEQUENCE [LARGE SCALE GENOMIC DNA]</scope>
    <source>
        <strain evidence="1 2">X-18</strain>
    </source>
</reference>
<protein>
    <recommendedName>
        <fullName evidence="3">SbsA Ig-like domain-containing protein</fullName>
    </recommendedName>
</protein>
<gene>
    <name evidence="1" type="ORF">T9R20_16520</name>
</gene>
<evidence type="ECO:0000313" key="2">
    <source>
        <dbReference type="Proteomes" id="UP001324533"/>
    </source>
</evidence>
<accession>A0ABZ0VCN3</accession>
<dbReference type="Proteomes" id="UP001324533">
    <property type="component" value="Chromosome"/>
</dbReference>
<dbReference type="RefSeq" id="WP_322410427.1">
    <property type="nucleotide sequence ID" value="NZ_CP139779.1"/>
</dbReference>